<keyword evidence="1" id="KW-1133">Transmembrane helix</keyword>
<dbReference type="RefSeq" id="WP_323691479.1">
    <property type="nucleotide sequence ID" value="NZ_CP116341.1"/>
</dbReference>
<feature type="transmembrane region" description="Helical" evidence="1">
    <location>
        <begin position="37"/>
        <end position="64"/>
    </location>
</feature>
<accession>A0ABZ0KVA2</accession>
<keyword evidence="1" id="KW-0472">Membrane</keyword>
<proteinExistence type="predicted"/>
<feature type="transmembrane region" description="Helical" evidence="1">
    <location>
        <begin position="76"/>
        <end position="99"/>
    </location>
</feature>
<keyword evidence="3" id="KW-1185">Reference proteome</keyword>
<evidence type="ECO:0000313" key="2">
    <source>
        <dbReference type="EMBL" id="WOV83793.1"/>
    </source>
</evidence>
<evidence type="ECO:0000256" key="1">
    <source>
        <dbReference type="SAM" id="Phobius"/>
    </source>
</evidence>
<dbReference type="EMBL" id="CP116341">
    <property type="protein sequence ID" value="WOV83793.1"/>
    <property type="molecule type" value="Genomic_DNA"/>
</dbReference>
<gene>
    <name evidence="2" type="ORF">PGH26_13050</name>
</gene>
<protein>
    <submittedName>
        <fullName evidence="2">Uncharacterized protein</fullName>
    </submittedName>
</protein>
<keyword evidence="1" id="KW-0812">Transmembrane</keyword>
<name>A0ABZ0KVA2_9BACL</name>
<dbReference type="Proteomes" id="UP001303532">
    <property type="component" value="Chromosome"/>
</dbReference>
<sequence length="141" mass="16028">MIIFWRLNVISVLYALMIFIPMELLTNGSRISRLTGWNFNVTAIVIGISTIISVIVFSIIIGYLTKTWMNNRKSSFWSVLLWLPYLVLFTFIFASLFPINNPADKGGPSDGLLILGLLILYPLYILLLNAFSTFMSDEKII</sequence>
<reference evidence="2 3" key="1">
    <citation type="submission" date="2023-01" db="EMBL/GenBank/DDBJ databases">
        <title>Sporosarcina sp. nov., isolated from Korean tranditional fermented seafood 'Jeotgal'.</title>
        <authorList>
            <person name="Yang A.-I."/>
        </authorList>
    </citation>
    <scope>NUCLEOTIDE SEQUENCE [LARGE SCALE GENOMIC DNA]</scope>
    <source>
        <strain evidence="2 3">B2O-1</strain>
    </source>
</reference>
<evidence type="ECO:0000313" key="3">
    <source>
        <dbReference type="Proteomes" id="UP001303532"/>
    </source>
</evidence>
<feature type="transmembrane region" description="Helical" evidence="1">
    <location>
        <begin position="7"/>
        <end position="25"/>
    </location>
</feature>
<feature type="transmembrane region" description="Helical" evidence="1">
    <location>
        <begin position="111"/>
        <end position="131"/>
    </location>
</feature>
<organism evidence="2 3">
    <name type="scientific">Sporosarcina jeotgali</name>
    <dbReference type="NCBI Taxonomy" id="3020056"/>
    <lineage>
        <taxon>Bacteria</taxon>
        <taxon>Bacillati</taxon>
        <taxon>Bacillota</taxon>
        <taxon>Bacilli</taxon>
        <taxon>Bacillales</taxon>
        <taxon>Caryophanaceae</taxon>
        <taxon>Sporosarcina</taxon>
    </lineage>
</organism>